<evidence type="ECO:0000313" key="2">
    <source>
        <dbReference type="EMBL" id="CAA9294659.1"/>
    </source>
</evidence>
<accession>A0A6J4K354</accession>
<organism evidence="2">
    <name type="scientific">uncultured Chloroflexia bacterium</name>
    <dbReference type="NCBI Taxonomy" id="1672391"/>
    <lineage>
        <taxon>Bacteria</taxon>
        <taxon>Bacillati</taxon>
        <taxon>Chloroflexota</taxon>
        <taxon>Chloroflexia</taxon>
        <taxon>environmental samples</taxon>
    </lineage>
</organism>
<proteinExistence type="predicted"/>
<dbReference type="Gene3D" id="3.40.50.2000">
    <property type="entry name" value="Glycogen Phosphorylase B"/>
    <property type="match status" value="1"/>
</dbReference>
<sequence>MPGLEAMAAGAVVVTPDAGGNMAYCVFGTNCLEVGLDDAAGYVEALEGLRSVDAGEVERFRSNGYATVGRHTLEHERERFGEFMGRLTDHLDRLGPGRKPAREGAGRRLDMSALRPDDIPRRSGQGPAWKS</sequence>
<feature type="compositionally biased region" description="Basic and acidic residues" evidence="1">
    <location>
        <begin position="91"/>
        <end position="121"/>
    </location>
</feature>
<dbReference type="EMBL" id="CADCTR010001409">
    <property type="protein sequence ID" value="CAA9294659.1"/>
    <property type="molecule type" value="Genomic_DNA"/>
</dbReference>
<evidence type="ECO:0008006" key="3">
    <source>
        <dbReference type="Google" id="ProtNLM"/>
    </source>
</evidence>
<name>A0A6J4K354_9CHLR</name>
<gene>
    <name evidence="2" type="ORF">AVDCRST_MAG93-4163</name>
</gene>
<evidence type="ECO:0000256" key="1">
    <source>
        <dbReference type="SAM" id="MobiDB-lite"/>
    </source>
</evidence>
<feature type="region of interest" description="Disordered" evidence="1">
    <location>
        <begin position="91"/>
        <end position="131"/>
    </location>
</feature>
<protein>
    <recommendedName>
        <fullName evidence="3">Glycosyl transferase family 1 domain-containing protein</fullName>
    </recommendedName>
</protein>
<dbReference type="AlphaFoldDB" id="A0A6J4K354"/>
<reference evidence="2" key="1">
    <citation type="submission" date="2020-02" db="EMBL/GenBank/DDBJ databases">
        <authorList>
            <person name="Meier V. D."/>
        </authorList>
    </citation>
    <scope>NUCLEOTIDE SEQUENCE</scope>
    <source>
        <strain evidence="2">AVDCRST_MAG93</strain>
    </source>
</reference>
<dbReference type="SUPFAM" id="SSF53756">
    <property type="entry name" value="UDP-Glycosyltransferase/glycogen phosphorylase"/>
    <property type="match status" value="1"/>
</dbReference>